<dbReference type="AlphaFoldDB" id="A0A8H5EGN3"/>
<proteinExistence type="predicted"/>
<name>A0A8H5EGN3_FUSOX</name>
<keyword evidence="1" id="KW-1133">Transmembrane helix</keyword>
<evidence type="ECO:0000313" key="3">
    <source>
        <dbReference type="Proteomes" id="UP000558688"/>
    </source>
</evidence>
<dbReference type="Proteomes" id="UP000558688">
    <property type="component" value="Unassembled WGS sequence"/>
</dbReference>
<protein>
    <submittedName>
        <fullName evidence="2">Uncharacterized protein</fullName>
    </submittedName>
</protein>
<comment type="caution">
    <text evidence="2">The sequence shown here is derived from an EMBL/GenBank/DDBJ whole genome shotgun (WGS) entry which is preliminary data.</text>
</comment>
<sequence length="627" mass="66907">MSTFRPLTESSSSTCGGFALFPLRDPDTLNAKCPPGTHPGQSIAVCCPDGTDLDKTFDGFICCPTGEACGKSISPNSFRCADPSWVLWTREYRGPTTACCMQGFSPDITRYCLPGTAATPSFNWTPLVKQACSNYEQAKTVAPNTLGYFGQIVNIVCAAAKGDDPCCADMSPYYKKSGCEGHWAGAFDQYVFNSFLGPNAPSFNSALETMLNRNATDIEASAPWFVSAIFKSKDWGSLLAGHEHFVNNLGPAFSDYIHNLFNKYMPTCNIIGLSAALDALSTEHNALFECAVEPGFTVEGAKGEISLLAVRIAQLGVPVAAAALRNYLIISSLPQGIISCLKDILPRRDTNDNGTPSVGTLQKIATFMNLTTPKASPLLSDPRAWIPKEQPLPSVLSLPSAYFQILPNSDNIKIEFSLSDSRLSLQISTDRSAFNSEAVAAVSLIPINLNSSDLTTAYLYPDTSIHLFGLMTMIIPSTAPFAGNKYLFLGNVNTTFAQRLNQSSVFDNGYNVLFNTFNLSLSYDGLPNGVDATDLLLIDVVDGSIMKSTVDASKRAVNAVGLKGHGGEWGGGGIYAIGYAGTTGANESNPYLGTGSSSSVSMPALLFATGMVIVFSVVSMIDLLYQG</sequence>
<accession>A0A8H5EGN3</accession>
<evidence type="ECO:0000256" key="1">
    <source>
        <dbReference type="SAM" id="Phobius"/>
    </source>
</evidence>
<reference evidence="2" key="1">
    <citation type="submission" date="2020-02" db="EMBL/GenBank/DDBJ databases">
        <title>Identification and distribution of gene clusters putatively required for synthesis of sphingolipid metabolism inhibitors in phylogenetically diverse species of the filamentous fungus Fusarium.</title>
        <authorList>
            <person name="Kim H.-S."/>
            <person name="Busman M."/>
            <person name="Brown D.W."/>
            <person name="Divon H."/>
            <person name="Uhlig S."/>
            <person name="Proctor R.H."/>
        </authorList>
    </citation>
    <scope>NUCLEOTIDE SEQUENCE [LARGE SCALE GENOMIC DNA]</scope>
    <source>
        <strain evidence="2">NRRL 39464</strain>
    </source>
</reference>
<keyword evidence="1" id="KW-0472">Membrane</keyword>
<dbReference type="EMBL" id="JAAFOW010001870">
    <property type="protein sequence ID" value="KAF5258937.1"/>
    <property type="molecule type" value="Genomic_DNA"/>
</dbReference>
<keyword evidence="1" id="KW-0812">Transmembrane</keyword>
<gene>
    <name evidence="2" type="ORF">FOXYS1_10468</name>
</gene>
<feature type="transmembrane region" description="Helical" evidence="1">
    <location>
        <begin position="604"/>
        <end position="625"/>
    </location>
</feature>
<organism evidence="2 3">
    <name type="scientific">Fusarium oxysporum</name>
    <name type="common">Fusarium vascular wilt</name>
    <dbReference type="NCBI Taxonomy" id="5507"/>
    <lineage>
        <taxon>Eukaryota</taxon>
        <taxon>Fungi</taxon>
        <taxon>Dikarya</taxon>
        <taxon>Ascomycota</taxon>
        <taxon>Pezizomycotina</taxon>
        <taxon>Sordariomycetes</taxon>
        <taxon>Hypocreomycetidae</taxon>
        <taxon>Hypocreales</taxon>
        <taxon>Nectriaceae</taxon>
        <taxon>Fusarium</taxon>
        <taxon>Fusarium oxysporum species complex</taxon>
    </lineage>
</organism>
<evidence type="ECO:0000313" key="2">
    <source>
        <dbReference type="EMBL" id="KAF5258937.1"/>
    </source>
</evidence>